<name>A0A383WBC4_TETOB</name>
<protein>
    <submittedName>
        <fullName evidence="2">Uncharacterized protein</fullName>
    </submittedName>
</protein>
<feature type="compositionally biased region" description="Polar residues" evidence="1">
    <location>
        <begin position="325"/>
        <end position="354"/>
    </location>
</feature>
<dbReference type="AlphaFoldDB" id="A0A383WBC4"/>
<organism evidence="2 3">
    <name type="scientific">Tetradesmus obliquus</name>
    <name type="common">Green alga</name>
    <name type="synonym">Acutodesmus obliquus</name>
    <dbReference type="NCBI Taxonomy" id="3088"/>
    <lineage>
        <taxon>Eukaryota</taxon>
        <taxon>Viridiplantae</taxon>
        <taxon>Chlorophyta</taxon>
        <taxon>core chlorophytes</taxon>
        <taxon>Chlorophyceae</taxon>
        <taxon>CS clade</taxon>
        <taxon>Sphaeropleales</taxon>
        <taxon>Scenedesmaceae</taxon>
        <taxon>Tetradesmus</taxon>
    </lineage>
</organism>
<feature type="compositionally biased region" description="Low complexity" evidence="1">
    <location>
        <begin position="119"/>
        <end position="129"/>
    </location>
</feature>
<reference evidence="2 3" key="1">
    <citation type="submission" date="2016-10" db="EMBL/GenBank/DDBJ databases">
        <authorList>
            <person name="Cai Z."/>
        </authorList>
    </citation>
    <scope>NUCLEOTIDE SEQUENCE [LARGE SCALE GENOMIC DNA]</scope>
</reference>
<evidence type="ECO:0000313" key="3">
    <source>
        <dbReference type="Proteomes" id="UP000256970"/>
    </source>
</evidence>
<dbReference type="Proteomes" id="UP000256970">
    <property type="component" value="Unassembled WGS sequence"/>
</dbReference>
<feature type="region of interest" description="Disordered" evidence="1">
    <location>
        <begin position="320"/>
        <end position="357"/>
    </location>
</feature>
<feature type="region of interest" description="Disordered" evidence="1">
    <location>
        <begin position="96"/>
        <end position="182"/>
    </location>
</feature>
<proteinExistence type="predicted"/>
<accession>A0A383WBC4</accession>
<feature type="region of interest" description="Disordered" evidence="1">
    <location>
        <begin position="534"/>
        <end position="560"/>
    </location>
</feature>
<feature type="compositionally biased region" description="Low complexity" evidence="1">
    <location>
        <begin position="535"/>
        <end position="545"/>
    </location>
</feature>
<dbReference type="EMBL" id="FNXT01001221">
    <property type="protein sequence ID" value="SZX74741.1"/>
    <property type="molecule type" value="Genomic_DNA"/>
</dbReference>
<sequence length="843" mass="86597">MPPAAATWLAGDALNNGTIKEYLQRYSPQEWPEVTKLTLIYGIVALQHSCEGRLLSLRELRQAVETSNTTLVVQRNVPQLQRQILQLQSQLDSVFDKLTPEGPASTGQAKERQQQQPSQGRAAAALLRGRQGRVRQPAVAHPKPSDAWRQGEPSGYTSPPRSRAHPLRRSTDNRGATNPIYPDWWLAEPDAQQAADQQQQQSPRLVHPLQEQQQQLAINTFGMPGAQQQQQEQLLRGGLESEPTLLLRPADAATSQGQQQQAELPWGWQGLAGASTADAGPSRAPAAAARARRPAAAVLGRGLPSLRHVESKIKQSVAASRQKAAATQQQRHQLLSSVVATSSSHTPGQQQQQMRPAELEEACPPAATADQFISNPWTSWFVPGAPADRSAPAAAAAAAAAVTAADEGSSSDDEHSSTGALPGIETLSADSAAAAGGRGALQDITGGLNQLTCSSSGGIAAAEPLTGDAWGLPSSSFSFAAGSGAQKHTASRQPELHDAAATADLQWQPLPPQQQQQQQPWAADFGHLDSPQLDAAAQQAAAAAATGQRRAGPHQQRQQWRQRWVGNFGHLEGLRRPAPFSHHHQQQASDADADDDEAYLAADAAPTTAAGSGLLLSPADLQDLLGSAAAAAQEAAAAKVFAGDSSTEEEGRGAGSQGVEAASYAAMAAAEAEAADIEGELAAANDPGPSFGAEALRLHGELRATSSPTKRAAAAAATEFEGGFARGSAAAGSAADEQLGASGAGEAGGPEEADLAGSLLEGLGDTSAALRAALAQHGSVMALVGLLDSLGGPPGQQAAVGQEAGQQQAGAEWGGAAAQTAAWVAATAGDAESGASGAAAGGL</sequence>
<keyword evidence="3" id="KW-1185">Reference proteome</keyword>
<gene>
    <name evidence="2" type="ORF">BQ4739_LOCUS15059</name>
</gene>
<evidence type="ECO:0000313" key="2">
    <source>
        <dbReference type="EMBL" id="SZX74741.1"/>
    </source>
</evidence>
<feature type="region of interest" description="Disordered" evidence="1">
    <location>
        <begin position="575"/>
        <end position="595"/>
    </location>
</feature>
<evidence type="ECO:0000256" key="1">
    <source>
        <dbReference type="SAM" id="MobiDB-lite"/>
    </source>
</evidence>
<dbReference type="STRING" id="3088.A0A383WBC4"/>